<sequence length="865" mass="95714">MSTVALPPVRSGPRIRTAVTPDWVSRVNLRHYQDLVDPDLAATDEQRFADLVAEEDFRAEIAEAAAAALTELVGTDRERSSRLWLPLRRAVLAGRHPKAGHLSDPDAAADPTVSAWLDSWRRTDRLEETLDGEYADGLARERAVVTEWTRDPDVQLSTVMTSRSLFRAVASRAGTDGALTKRQRKSEQSLVTYFGRSTTKVSPFSRYTGTAFHGPDEAAGPLGRDHVSVVALRHLIVRRAARRLAQDPVDRLDLTWRVSDTCRLDGDVLVIHRRRWVEDSSAKSDTVNEDDLRLPLNGAWAEVWPLVVETATEPARLRDLIEVVADRFGWPQEHTAAVVDVLIGYQAIVPAVPVREQEPDYLGQWLAVLAPLRGETSAAIRAAVRQSLRGEREMATAGPDDRARLVEDTEQAWREVVGDGVEHPFVEDCYLDTAAPVAGDQVGTWADQTAELGPLLVVMDDQRILAAALESVFVRTFGFGGTCRDLRAFARAAYETFPLTQRLLDGQVPDDIAHIVGPLRAARSIIADHLVELGRSGTSPVFLDPAVLDRAAEHVPDREWDRPRSITVFGQPAGPEFVVNHLYGGRSRYFSRFLAQQPGETLARVRETARVTGPDDARQVHMRPALGFNANLNPLLAPEELRLTDEHPGETARLSVEDLALVHDPATGVRIVLAATGESVDVLYTGFLVPHALPSEEMLLAMVAGAPYFSFNELTLDLHARLQATREDCVRAPRIQHGDLVLFRSRWALRSSFLAAEVGVDEPVRHRELGRARARVGLPAQVFARPLFGRQITPLERAMSPRPQFLDLGSRLQTAGAQKRTAPLGDNLLVEEFHPRPDQHGTRSPRGRHATELFYEITLAPGGHR</sequence>
<protein>
    <recommendedName>
        <fullName evidence="3">Lantibiotic biosynthesis dehydratase-like protein</fullName>
    </recommendedName>
</protein>
<name>A0A542YWH2_9MICO</name>
<dbReference type="AlphaFoldDB" id="A0A542YWH2"/>
<proteinExistence type="predicted"/>
<comment type="caution">
    <text evidence="1">The sequence shown here is derived from an EMBL/GenBank/DDBJ whole genome shotgun (WGS) entry which is preliminary data.</text>
</comment>
<gene>
    <name evidence="1" type="ORF">FB467_3635</name>
</gene>
<evidence type="ECO:0000313" key="1">
    <source>
        <dbReference type="EMBL" id="TQL52449.1"/>
    </source>
</evidence>
<keyword evidence="2" id="KW-1185">Reference proteome</keyword>
<dbReference type="Proteomes" id="UP000319516">
    <property type="component" value="Unassembled WGS sequence"/>
</dbReference>
<dbReference type="EMBL" id="VFOP01000001">
    <property type="protein sequence ID" value="TQL52449.1"/>
    <property type="molecule type" value="Genomic_DNA"/>
</dbReference>
<organism evidence="1 2">
    <name type="scientific">Ornithinicoccus hortensis</name>
    <dbReference type="NCBI Taxonomy" id="82346"/>
    <lineage>
        <taxon>Bacteria</taxon>
        <taxon>Bacillati</taxon>
        <taxon>Actinomycetota</taxon>
        <taxon>Actinomycetes</taxon>
        <taxon>Micrococcales</taxon>
        <taxon>Intrasporangiaceae</taxon>
        <taxon>Ornithinicoccus</taxon>
    </lineage>
</organism>
<evidence type="ECO:0000313" key="2">
    <source>
        <dbReference type="Proteomes" id="UP000319516"/>
    </source>
</evidence>
<accession>A0A542YWH2</accession>
<reference evidence="1 2" key="1">
    <citation type="submission" date="2019-06" db="EMBL/GenBank/DDBJ databases">
        <title>Sequencing the genomes of 1000 actinobacteria strains.</title>
        <authorList>
            <person name="Klenk H.-P."/>
        </authorList>
    </citation>
    <scope>NUCLEOTIDE SEQUENCE [LARGE SCALE GENOMIC DNA]</scope>
    <source>
        <strain evidence="1 2">DSM 12335</strain>
    </source>
</reference>
<dbReference type="OrthoDB" id="2442707at2"/>
<evidence type="ECO:0008006" key="3">
    <source>
        <dbReference type="Google" id="ProtNLM"/>
    </source>
</evidence>
<dbReference type="RefSeq" id="WP_141786321.1">
    <property type="nucleotide sequence ID" value="NZ_BAAAIK010000001.1"/>
</dbReference>